<sequence>PSVWPCTAVHWNQNTIVGALRYYRGLSYRNRVLDTTSWRTLNLGMSPTHWR</sequence>
<keyword evidence="2" id="KW-1185">Reference proteome</keyword>
<accession>W6YN65</accession>
<gene>
    <name evidence="1" type="ORF">COCCADRAFT_81826</name>
</gene>
<dbReference type="Proteomes" id="UP000053841">
    <property type="component" value="Unassembled WGS sequence"/>
</dbReference>
<dbReference type="HOGENOM" id="CLU_3111847_0_0_1"/>
<feature type="non-terminal residue" evidence="1">
    <location>
        <position position="1"/>
    </location>
</feature>
<evidence type="ECO:0000313" key="2">
    <source>
        <dbReference type="Proteomes" id="UP000053841"/>
    </source>
</evidence>
<organism evidence="1 2">
    <name type="scientific">Cochliobolus carbonum (strain 26-R-13)</name>
    <name type="common">Maize leaf spot fungus</name>
    <name type="synonym">Bipolaris zeicola</name>
    <dbReference type="NCBI Taxonomy" id="930089"/>
    <lineage>
        <taxon>Eukaryota</taxon>
        <taxon>Fungi</taxon>
        <taxon>Dikarya</taxon>
        <taxon>Ascomycota</taxon>
        <taxon>Pezizomycotina</taxon>
        <taxon>Dothideomycetes</taxon>
        <taxon>Pleosporomycetidae</taxon>
        <taxon>Pleosporales</taxon>
        <taxon>Pleosporineae</taxon>
        <taxon>Pleosporaceae</taxon>
        <taxon>Bipolaris</taxon>
    </lineage>
</organism>
<reference evidence="1 2" key="1">
    <citation type="journal article" date="2013" name="PLoS Genet.">
        <title>Comparative genome structure, secondary metabolite, and effector coding capacity across Cochliobolus pathogens.</title>
        <authorList>
            <person name="Condon B.J."/>
            <person name="Leng Y."/>
            <person name="Wu D."/>
            <person name="Bushley K.E."/>
            <person name="Ohm R.A."/>
            <person name="Otillar R."/>
            <person name="Martin J."/>
            <person name="Schackwitz W."/>
            <person name="Grimwood J."/>
            <person name="MohdZainudin N."/>
            <person name="Xue C."/>
            <person name="Wang R."/>
            <person name="Manning V.A."/>
            <person name="Dhillon B."/>
            <person name="Tu Z.J."/>
            <person name="Steffenson B.J."/>
            <person name="Salamov A."/>
            <person name="Sun H."/>
            <person name="Lowry S."/>
            <person name="LaButti K."/>
            <person name="Han J."/>
            <person name="Copeland A."/>
            <person name="Lindquist E."/>
            <person name="Barry K."/>
            <person name="Schmutz J."/>
            <person name="Baker S.E."/>
            <person name="Ciuffetti L.M."/>
            <person name="Grigoriev I.V."/>
            <person name="Zhong S."/>
            <person name="Turgeon B.G."/>
        </authorList>
    </citation>
    <scope>NUCLEOTIDE SEQUENCE [LARGE SCALE GENOMIC DNA]</scope>
    <source>
        <strain evidence="1 2">26-R-13</strain>
    </source>
</reference>
<dbReference type="RefSeq" id="XP_007706767.1">
    <property type="nucleotide sequence ID" value="XM_007708577.1"/>
</dbReference>
<dbReference type="KEGG" id="bze:COCCADRAFT_81826"/>
<dbReference type="AlphaFoldDB" id="W6YN65"/>
<dbReference type="GeneID" id="19151246"/>
<dbReference type="EMBL" id="KI964539">
    <property type="protein sequence ID" value="EUC38958.1"/>
    <property type="molecule type" value="Genomic_DNA"/>
</dbReference>
<proteinExistence type="predicted"/>
<name>W6YN65_COCC2</name>
<evidence type="ECO:0000313" key="1">
    <source>
        <dbReference type="EMBL" id="EUC38958.1"/>
    </source>
</evidence>
<protein>
    <submittedName>
        <fullName evidence="1">Uncharacterized protein</fullName>
    </submittedName>
</protein>